<dbReference type="Proteomes" id="UP000321722">
    <property type="component" value="Unassembled WGS sequence"/>
</dbReference>
<dbReference type="InterPro" id="IPR003647">
    <property type="entry name" value="Intron_nuc_1_rpt"/>
</dbReference>
<dbReference type="InterPro" id="IPR036388">
    <property type="entry name" value="WH-like_DNA-bd_sf"/>
</dbReference>
<dbReference type="GeneID" id="29933883"/>
<keyword evidence="2" id="KW-0378">Hydrolase</keyword>
<dbReference type="SUPFAM" id="SSF54060">
    <property type="entry name" value="His-Me finger endonucleases"/>
    <property type="match status" value="1"/>
</dbReference>
<keyword evidence="3" id="KW-1185">Reference proteome</keyword>
<name>A0A510WUG1_9LACO</name>
<dbReference type="Gene3D" id="1.10.10.10">
    <property type="entry name" value="Winged helix-like DNA-binding domain superfamily/Winged helix DNA-binding domain"/>
    <property type="match status" value="1"/>
</dbReference>
<dbReference type="InterPro" id="IPR044925">
    <property type="entry name" value="His-Me_finger_sf"/>
</dbReference>
<dbReference type="Pfam" id="PF22083">
    <property type="entry name" value="I-HmuI_NUMOD-like"/>
    <property type="match status" value="1"/>
</dbReference>
<evidence type="ECO:0000313" key="2">
    <source>
        <dbReference type="EMBL" id="GEK42251.1"/>
    </source>
</evidence>
<dbReference type="Pfam" id="PF07463">
    <property type="entry name" value="NUMOD4"/>
    <property type="match status" value="1"/>
</dbReference>
<dbReference type="GO" id="GO:0016788">
    <property type="term" value="F:hydrolase activity, acting on ester bonds"/>
    <property type="evidence" value="ECO:0007669"/>
    <property type="project" value="InterPro"/>
</dbReference>
<dbReference type="InterPro" id="IPR003615">
    <property type="entry name" value="HNH_nuc"/>
</dbReference>
<keyword evidence="2" id="KW-0255">Endonuclease</keyword>
<dbReference type="Pfam" id="PF13392">
    <property type="entry name" value="HNH_3"/>
    <property type="match status" value="1"/>
</dbReference>
<dbReference type="InterPro" id="IPR054307">
    <property type="entry name" value="I-HmuI_NUMOD-like"/>
</dbReference>
<dbReference type="RefSeq" id="WP_057827505.1">
    <property type="nucleotide sequence ID" value="NZ_BAAACL010000017.1"/>
</dbReference>
<dbReference type="SUPFAM" id="SSF64496">
    <property type="entry name" value="DNA-binding domain of intron-encoded endonucleases"/>
    <property type="match status" value="1"/>
</dbReference>
<dbReference type="AlphaFoldDB" id="A0A510WUG1"/>
<comment type="caution">
    <text evidence="2">The sequence shown here is derived from an EMBL/GenBank/DDBJ whole genome shotgun (WGS) entry which is preliminary data.</text>
</comment>
<reference evidence="2 3" key="1">
    <citation type="submission" date="2019-07" db="EMBL/GenBank/DDBJ databases">
        <title>Whole genome shotgun sequence of Lactobacillus aviarius subsp. aviarius NBRC 102162.</title>
        <authorList>
            <person name="Hosoyama A."/>
            <person name="Uohara A."/>
            <person name="Ohji S."/>
            <person name="Ichikawa N."/>
        </authorList>
    </citation>
    <scope>NUCLEOTIDE SEQUENCE [LARGE SCALE GENOMIC DNA]</scope>
    <source>
        <strain evidence="2 3">NBRC 102162</strain>
    </source>
</reference>
<keyword evidence="2" id="KW-0540">Nuclease</keyword>
<accession>A0A510WUG1</accession>
<gene>
    <name evidence="2" type="ORF">LAV01_10830</name>
</gene>
<organism evidence="2 3">
    <name type="scientific">Ligilactobacillus aviarius</name>
    <dbReference type="NCBI Taxonomy" id="1606"/>
    <lineage>
        <taxon>Bacteria</taxon>
        <taxon>Bacillati</taxon>
        <taxon>Bacillota</taxon>
        <taxon>Bacilli</taxon>
        <taxon>Lactobacillales</taxon>
        <taxon>Lactobacillaceae</taxon>
        <taxon>Ligilactobacillus</taxon>
    </lineage>
</organism>
<dbReference type="SMART" id="SM00507">
    <property type="entry name" value="HNHc"/>
    <property type="match status" value="1"/>
</dbReference>
<dbReference type="SMART" id="SM00497">
    <property type="entry name" value="IENR1"/>
    <property type="match status" value="1"/>
</dbReference>
<evidence type="ECO:0000313" key="3">
    <source>
        <dbReference type="Proteomes" id="UP000321722"/>
    </source>
</evidence>
<dbReference type="Gene3D" id="3.90.75.20">
    <property type="match status" value="1"/>
</dbReference>
<dbReference type="InterPro" id="IPR010902">
    <property type="entry name" value="NUMOD4"/>
</dbReference>
<sequence length="180" mass="20778">MNEKWKDIPGFEGVYQASNLGRVKSFPHKINIPNKHCNNTAYSREKILKQRQTQDGYKQISLKGKTYKVHRLVLSAFSGKPLDYPLQVNHKDENVQNNNIENLEWCTPSYNVNYGNRNKKVSEKLGVRVKAVSSKGEIRYFKSQSEAGRVLGLRRNHISEIVNGKRETCNGWHFEKVVSE</sequence>
<proteinExistence type="predicted"/>
<dbReference type="GO" id="GO:0004519">
    <property type="term" value="F:endonuclease activity"/>
    <property type="evidence" value="ECO:0007669"/>
    <property type="project" value="UniProtKB-KW"/>
</dbReference>
<protein>
    <submittedName>
        <fullName evidence="2">Endonuclease</fullName>
    </submittedName>
</protein>
<feature type="domain" description="HNH nuclease" evidence="1">
    <location>
        <begin position="63"/>
        <end position="112"/>
    </location>
</feature>
<evidence type="ECO:0000259" key="1">
    <source>
        <dbReference type="SMART" id="SM00507"/>
    </source>
</evidence>
<dbReference type="EMBL" id="BJUI01000016">
    <property type="protein sequence ID" value="GEK42251.1"/>
    <property type="molecule type" value="Genomic_DNA"/>
</dbReference>